<organism evidence="1 2">
    <name type="scientific">Dunaliella salina</name>
    <name type="common">Green alga</name>
    <name type="synonym">Protococcus salinus</name>
    <dbReference type="NCBI Taxonomy" id="3046"/>
    <lineage>
        <taxon>Eukaryota</taxon>
        <taxon>Viridiplantae</taxon>
        <taxon>Chlorophyta</taxon>
        <taxon>core chlorophytes</taxon>
        <taxon>Chlorophyceae</taxon>
        <taxon>CS clade</taxon>
        <taxon>Chlamydomonadales</taxon>
        <taxon>Dunaliellaceae</taxon>
        <taxon>Dunaliella</taxon>
    </lineage>
</organism>
<evidence type="ECO:0000313" key="1">
    <source>
        <dbReference type="EMBL" id="KAF5825544.1"/>
    </source>
</evidence>
<sequence>VLELKITYPLAVRPNRERQVVILQQLAPFEVRMHDIEMSRGNSETGTGTATVHMWSKSNADAALLHLQTYARRNNELASRPGELDVQLQSGFRVYVARKQYMALEEKLRALQSKQRNSISIHIKAPQHDRDFAVIELIKQQEDRPADKEDLLRTRKDNEAVLRGV</sequence>
<keyword evidence="2" id="KW-1185">Reference proteome</keyword>
<protein>
    <submittedName>
        <fullName evidence="1">Uncharacterized protein</fullName>
    </submittedName>
</protein>
<evidence type="ECO:0000313" key="2">
    <source>
        <dbReference type="Proteomes" id="UP000815325"/>
    </source>
</evidence>
<dbReference type="PROSITE" id="PS50096">
    <property type="entry name" value="IQ"/>
    <property type="match status" value="1"/>
</dbReference>
<proteinExistence type="predicted"/>
<name>A0ABQ7FST7_DUNSA</name>
<dbReference type="EMBL" id="MU072640">
    <property type="protein sequence ID" value="KAF5825544.1"/>
    <property type="molecule type" value="Genomic_DNA"/>
</dbReference>
<reference evidence="1" key="1">
    <citation type="submission" date="2017-08" db="EMBL/GenBank/DDBJ databases">
        <authorList>
            <person name="Polle J.E."/>
            <person name="Barry K."/>
            <person name="Cushman J."/>
            <person name="Schmutz J."/>
            <person name="Tran D."/>
            <person name="Hathwaick L.T."/>
            <person name="Yim W.C."/>
            <person name="Jenkins J."/>
            <person name="Mckie-Krisberg Z.M."/>
            <person name="Prochnik S."/>
            <person name="Lindquist E."/>
            <person name="Dockter R.B."/>
            <person name="Adam C."/>
            <person name="Molina H."/>
            <person name="Bunkerborg J."/>
            <person name="Jin E."/>
            <person name="Buchheim M."/>
            <person name="Magnuson J."/>
        </authorList>
    </citation>
    <scope>NUCLEOTIDE SEQUENCE</scope>
    <source>
        <strain evidence="1">CCAP 19/18</strain>
    </source>
</reference>
<comment type="caution">
    <text evidence="1">The sequence shown here is derived from an EMBL/GenBank/DDBJ whole genome shotgun (WGS) entry which is preliminary data.</text>
</comment>
<gene>
    <name evidence="1" type="ORF">DUNSADRAFT_8892</name>
</gene>
<accession>A0ABQ7FST7</accession>
<feature type="non-terminal residue" evidence="1">
    <location>
        <position position="165"/>
    </location>
</feature>
<feature type="non-terminal residue" evidence="1">
    <location>
        <position position="1"/>
    </location>
</feature>
<dbReference type="Proteomes" id="UP000815325">
    <property type="component" value="Unassembled WGS sequence"/>
</dbReference>